<protein>
    <submittedName>
        <fullName evidence="3">Phosphotransferase</fullName>
    </submittedName>
</protein>
<dbReference type="SUPFAM" id="SSF56112">
    <property type="entry name" value="Protein kinase-like (PK-like)"/>
    <property type="match status" value="1"/>
</dbReference>
<organism evidence="3 4">
    <name type="scientific">Aureispira anguillae</name>
    <dbReference type="NCBI Taxonomy" id="2864201"/>
    <lineage>
        <taxon>Bacteria</taxon>
        <taxon>Pseudomonadati</taxon>
        <taxon>Bacteroidota</taxon>
        <taxon>Saprospiria</taxon>
        <taxon>Saprospirales</taxon>
        <taxon>Saprospiraceae</taxon>
        <taxon>Aureispira</taxon>
    </lineage>
</organism>
<evidence type="ECO:0000259" key="2">
    <source>
        <dbReference type="Pfam" id="PF22740"/>
    </source>
</evidence>
<dbReference type="RefSeq" id="WP_264792363.1">
    <property type="nucleotide sequence ID" value="NZ_AP026867.1"/>
</dbReference>
<dbReference type="Pfam" id="PF01636">
    <property type="entry name" value="APH"/>
    <property type="match status" value="1"/>
</dbReference>
<accession>A0A915YDM0</accession>
<dbReference type="PANTHER" id="PTHR30448:SF0">
    <property type="entry name" value="RNASE ADAPTER PROTEIN RAPZ"/>
    <property type="match status" value="1"/>
</dbReference>
<dbReference type="InterPro" id="IPR005337">
    <property type="entry name" value="RapZ-like"/>
</dbReference>
<reference evidence="3" key="1">
    <citation type="submission" date="2022-09" db="EMBL/GenBank/DDBJ databases">
        <title>Aureispira anguillicida sp. nov., isolated from Leptocephalus of Japanese eel Anguilla japonica.</title>
        <authorList>
            <person name="Yuasa K."/>
            <person name="Mekata T."/>
            <person name="Ikunari K."/>
        </authorList>
    </citation>
    <scope>NUCLEOTIDE SEQUENCE</scope>
    <source>
        <strain evidence="3">EL160426</strain>
    </source>
</reference>
<evidence type="ECO:0000259" key="1">
    <source>
        <dbReference type="Pfam" id="PF01636"/>
    </source>
</evidence>
<dbReference type="InterPro" id="IPR002575">
    <property type="entry name" value="Aminoglycoside_PTrfase"/>
</dbReference>
<feature type="domain" description="RapZ C-terminal" evidence="2">
    <location>
        <begin position="352"/>
        <end position="476"/>
    </location>
</feature>
<dbReference type="GO" id="GO:0005524">
    <property type="term" value="F:ATP binding"/>
    <property type="evidence" value="ECO:0007669"/>
    <property type="project" value="InterPro"/>
</dbReference>
<gene>
    <name evidence="3" type="ORF">AsAng_0018700</name>
</gene>
<dbReference type="InterPro" id="IPR011009">
    <property type="entry name" value="Kinase-like_dom_sf"/>
</dbReference>
<feature type="domain" description="Aminoglycoside phosphotransferase" evidence="1">
    <location>
        <begin position="25"/>
        <end position="253"/>
    </location>
</feature>
<dbReference type="AlphaFoldDB" id="A0A915YDM0"/>
<dbReference type="Gene3D" id="3.90.1200.10">
    <property type="match status" value="1"/>
</dbReference>
<dbReference type="EMBL" id="AP026867">
    <property type="protein sequence ID" value="BDS11159.1"/>
    <property type="molecule type" value="Genomic_DNA"/>
</dbReference>
<dbReference type="KEGG" id="aup:AsAng_0018700"/>
<name>A0A915YDM0_9BACT</name>
<proteinExistence type="predicted"/>
<sequence>MDTNLQKQITTLFESWAKESVQKLEQLPQAGSDRCYFRTIGATKRALVAFNRSKKENTTFIDYTQHFRKKGIALPEIYAQDLANDLYLLEDLSDMTLLHHLETERINKRPSPQTIGYYKKALSSLAFMQIKGIEGLQIDDYHTPASFNEQAILWDLQYFKYCFLKTCKVEFDEYLLEQDFDQLAAYLGNEEQLFFMFRDFQARNIMLQNEEVYFIDYQGGKRGPLQYDVVSLLFQAKADLPNELRVELLDHYIEEASQFISIDAEQFRNKFYAFALIRTLQVLGAYGFKGLYEQKAHFVASIPFALKNLSWLLESVDFPIRLDYLKKVLRELLKQQDKFSAKAPVQKADQLTVRIQSFSYKRGIPEDPSGNGGGFVFDCRFIHNPGRYTPYKKLTGRDQPVIDFFKTQSTIENFVHKVEEIVDEAVQNYIQRGFANLCINFGCTGGQHRSVFSADYIANYLKEKYPVNVILHHREQERKNWKN</sequence>
<evidence type="ECO:0000313" key="3">
    <source>
        <dbReference type="EMBL" id="BDS11159.1"/>
    </source>
</evidence>
<dbReference type="Pfam" id="PF22740">
    <property type="entry name" value="PapZ_C"/>
    <property type="match status" value="1"/>
</dbReference>
<keyword evidence="4" id="KW-1185">Reference proteome</keyword>
<dbReference type="Proteomes" id="UP001060919">
    <property type="component" value="Chromosome"/>
</dbReference>
<dbReference type="PANTHER" id="PTHR30448">
    <property type="entry name" value="RNASE ADAPTER PROTEIN RAPZ"/>
    <property type="match status" value="1"/>
</dbReference>
<evidence type="ECO:0000313" key="4">
    <source>
        <dbReference type="Proteomes" id="UP001060919"/>
    </source>
</evidence>
<dbReference type="InterPro" id="IPR053931">
    <property type="entry name" value="RapZ_C"/>
</dbReference>
<dbReference type="Gene3D" id="3.30.200.20">
    <property type="entry name" value="Phosphorylase Kinase, domain 1"/>
    <property type="match status" value="1"/>
</dbReference>